<dbReference type="EC" id="1.20.4.1" evidence="4"/>
<evidence type="ECO:0000313" key="8">
    <source>
        <dbReference type="Proteomes" id="UP000814353"/>
    </source>
</evidence>
<dbReference type="CDD" id="cd03034">
    <property type="entry name" value="ArsC_ArsC"/>
    <property type="match status" value="1"/>
</dbReference>
<evidence type="ECO:0000313" key="7">
    <source>
        <dbReference type="Proteomes" id="UP000518091"/>
    </source>
</evidence>
<dbReference type="EMBL" id="JABFUB010000001">
    <property type="protein sequence ID" value="MCG6660093.1"/>
    <property type="molecule type" value="Genomic_DNA"/>
</dbReference>
<dbReference type="Pfam" id="PF03960">
    <property type="entry name" value="ArsC"/>
    <property type="match status" value="1"/>
</dbReference>
<name>A0A7V9VXV2_9GAMM</name>
<dbReference type="InterPro" id="IPR006660">
    <property type="entry name" value="Arsenate_reductase-like"/>
</dbReference>
<keyword evidence="8" id="KW-1185">Reference proteome</keyword>
<dbReference type="GO" id="GO:0008794">
    <property type="term" value="F:arsenate reductase (glutaredoxin) activity"/>
    <property type="evidence" value="ECO:0007669"/>
    <property type="project" value="UniProtKB-UniRule"/>
</dbReference>
<dbReference type="EMBL" id="JACEFT010000001">
    <property type="protein sequence ID" value="MBA2777423.1"/>
    <property type="molecule type" value="Genomic_DNA"/>
</dbReference>
<dbReference type="PROSITE" id="PS51353">
    <property type="entry name" value="ARSC"/>
    <property type="match status" value="1"/>
</dbReference>
<protein>
    <recommendedName>
        <fullName evidence="4">Arsenate reductase</fullName>
        <ecNumber evidence="4">1.20.4.1</ecNumber>
    </recommendedName>
</protein>
<dbReference type="SUPFAM" id="SSF52833">
    <property type="entry name" value="Thioredoxin-like"/>
    <property type="match status" value="1"/>
</dbReference>
<evidence type="ECO:0000313" key="6">
    <source>
        <dbReference type="EMBL" id="MCG6660093.1"/>
    </source>
</evidence>
<dbReference type="NCBIfam" id="TIGR00014">
    <property type="entry name" value="arsC"/>
    <property type="match status" value="1"/>
</dbReference>
<organism evidence="5 7">
    <name type="scientific">Billgrantia kenyensis</name>
    <dbReference type="NCBI Taxonomy" id="321266"/>
    <lineage>
        <taxon>Bacteria</taxon>
        <taxon>Pseudomonadati</taxon>
        <taxon>Pseudomonadota</taxon>
        <taxon>Gammaproteobacteria</taxon>
        <taxon>Oceanospirillales</taxon>
        <taxon>Halomonadaceae</taxon>
        <taxon>Billgrantia</taxon>
    </lineage>
</organism>
<dbReference type="AlphaFoldDB" id="A0A7V9VXV2"/>
<accession>A0A7V9VXV2</accession>
<dbReference type="Gene3D" id="3.40.30.10">
    <property type="entry name" value="Glutaredoxin"/>
    <property type="match status" value="1"/>
</dbReference>
<dbReference type="InterPro" id="IPR006659">
    <property type="entry name" value="Arsenate_reductase"/>
</dbReference>
<dbReference type="PANTHER" id="PTHR30041:SF4">
    <property type="entry name" value="ARSENATE REDUCTASE"/>
    <property type="match status" value="1"/>
</dbReference>
<evidence type="ECO:0000313" key="5">
    <source>
        <dbReference type="EMBL" id="MBA2777423.1"/>
    </source>
</evidence>
<comment type="similarity">
    <text evidence="1 3 4">Belongs to the ArsC family.</text>
</comment>
<dbReference type="Proteomes" id="UP000814353">
    <property type="component" value="Unassembled WGS sequence"/>
</dbReference>
<dbReference type="InterPro" id="IPR036249">
    <property type="entry name" value="Thioredoxin-like_sf"/>
</dbReference>
<evidence type="ECO:0000256" key="1">
    <source>
        <dbReference type="ARBA" id="ARBA00007198"/>
    </source>
</evidence>
<comment type="caution">
    <text evidence="5">The sequence shown here is derived from an EMBL/GenBank/DDBJ whole genome shotgun (WGS) entry which is preliminary data.</text>
</comment>
<proteinExistence type="inferred from homology"/>
<sequence length="118" mass="13655">MTITLYHNPRCSKSRQALALLEEHGAELRVRRYLDEPLSEDELRDLMSRLDADGERLVRTQEKEWQQVEESNLEDQEQVIKAIVQHPKLMERPIADDGKRAVIGRPPEDVLALVRASD</sequence>
<dbReference type="PANTHER" id="PTHR30041">
    <property type="entry name" value="ARSENATE REDUCTASE"/>
    <property type="match status" value="1"/>
</dbReference>
<reference evidence="5 7" key="2">
    <citation type="submission" date="2020-07" db="EMBL/GenBank/DDBJ databases">
        <title>Identification of Halomonas strains.</title>
        <authorList>
            <person name="Xiao Z."/>
            <person name="Shen J."/>
        </authorList>
    </citation>
    <scope>NUCLEOTIDE SEQUENCE [LARGE SCALE GENOMIC DNA]</scope>
    <source>
        <strain evidence="5 7">DSM 17331</strain>
    </source>
</reference>
<reference evidence="6 8" key="1">
    <citation type="submission" date="2020-05" db="EMBL/GenBank/DDBJ databases">
        <title>Comparative genomic analysis of denitrifying bacteria from Halomonas genus.</title>
        <authorList>
            <person name="Wang L."/>
            <person name="Shao Z."/>
        </authorList>
    </citation>
    <scope>NUCLEOTIDE SEQUENCE [LARGE SCALE GENOMIC DNA]</scope>
    <source>
        <strain evidence="6 8">DSM 17331</strain>
    </source>
</reference>
<comment type="catalytic activity">
    <reaction evidence="4">
        <text>[glutaredoxin]-dithiol + arsenate + glutathione + H(+) = glutathionyl-S-S-[glutaredoxin] + arsenite + H2O</text>
        <dbReference type="Rhea" id="RHEA:22016"/>
        <dbReference type="Rhea" id="RHEA-COMP:10729"/>
        <dbReference type="Rhea" id="RHEA-COMP:17668"/>
        <dbReference type="ChEBI" id="CHEBI:15377"/>
        <dbReference type="ChEBI" id="CHEBI:15378"/>
        <dbReference type="ChEBI" id="CHEBI:29242"/>
        <dbReference type="ChEBI" id="CHEBI:29950"/>
        <dbReference type="ChEBI" id="CHEBI:48597"/>
        <dbReference type="ChEBI" id="CHEBI:57925"/>
        <dbReference type="ChEBI" id="CHEBI:146199"/>
        <dbReference type="EC" id="1.20.4.1"/>
    </reaction>
</comment>
<evidence type="ECO:0000256" key="2">
    <source>
        <dbReference type="ARBA" id="ARBA00023002"/>
    </source>
</evidence>
<gene>
    <name evidence="5" type="primary">arsC</name>
    <name evidence="5" type="ORF">H1D44_00740</name>
    <name evidence="6" type="ORF">HOP48_00815</name>
</gene>
<dbReference type="Proteomes" id="UP000518091">
    <property type="component" value="Unassembled WGS sequence"/>
</dbReference>
<dbReference type="RefSeq" id="WP_181512933.1">
    <property type="nucleotide sequence ID" value="NZ_JABFUB010000001.1"/>
</dbReference>
<keyword evidence="2 4" id="KW-0560">Oxidoreductase</keyword>
<evidence type="ECO:0000256" key="4">
    <source>
        <dbReference type="RuleBase" id="RU362029"/>
    </source>
</evidence>
<evidence type="ECO:0000256" key="3">
    <source>
        <dbReference type="PROSITE-ProRule" id="PRU01282"/>
    </source>
</evidence>